<dbReference type="GO" id="GO:0016558">
    <property type="term" value="P:protein import into peroxisome matrix"/>
    <property type="evidence" value="ECO:0007669"/>
    <property type="project" value="InterPro"/>
</dbReference>
<dbReference type="GO" id="GO:0005829">
    <property type="term" value="C:cytosol"/>
    <property type="evidence" value="ECO:0007669"/>
    <property type="project" value="UniProtKB-SubCell"/>
</dbReference>
<dbReference type="EMBL" id="DAKRPA010000145">
    <property type="protein sequence ID" value="DAZ97139.1"/>
    <property type="molecule type" value="Genomic_DNA"/>
</dbReference>
<sequence>MTMAAALTARDCFTAPTQIDALALRTVTEDPTVLGNGTSDVKDNSGEGMDADDPEGPLLAVAYSALEGNQWHGGVTLLDSSLTERLCELQGNTGIGAIAWCGAERNFLACACDNGEVRLARLTTDVDYVFVPQAIGSETNGPVGHDDVVTGVSAFAFEKSVFATSSWDTSVKLWDVAAMEKPVASFEQHNDLVWCVETNPLVAHSLASGSQDCTVLLWDDRLGEHNAAGGASTLFPVLSMAWHPRRDHVLSVGLEDGSIMTFDARVMATPLEHHQSLHEGPVHVLKYSPFASDLLASGGDDARICLTGDDVHNTLTNSTHSDYVRGLEWLQVRPESKDGTERGAETLLASGSWDKTMRSWLVQPLES</sequence>
<dbReference type="InterPro" id="IPR015943">
    <property type="entry name" value="WD40/YVTN_repeat-like_dom_sf"/>
</dbReference>
<evidence type="ECO:0000256" key="9">
    <source>
        <dbReference type="ARBA" id="ARBA00024017"/>
    </source>
</evidence>
<evidence type="ECO:0000256" key="1">
    <source>
        <dbReference type="ARBA" id="ARBA00004253"/>
    </source>
</evidence>
<evidence type="ECO:0000313" key="13">
    <source>
        <dbReference type="Proteomes" id="UP001146120"/>
    </source>
</evidence>
<evidence type="ECO:0000256" key="10">
    <source>
        <dbReference type="ARBA" id="ARBA00032565"/>
    </source>
</evidence>
<comment type="caution">
    <text evidence="12">The sequence shown here is derived from an EMBL/GenBank/DDBJ whole genome shotgun (WGS) entry which is preliminary data.</text>
</comment>
<comment type="subcellular location">
    <subcellularLocation>
        <location evidence="2">Cytoplasm</location>
        <location evidence="2">Cytosol</location>
    </subcellularLocation>
    <subcellularLocation>
        <location evidence="1">Peroxisome matrix</location>
    </subcellularLocation>
</comment>
<dbReference type="Gene3D" id="2.130.10.10">
    <property type="entry name" value="YVTN repeat-like/Quinoprotein amine dehydrogenase"/>
    <property type="match status" value="1"/>
</dbReference>
<dbReference type="PRINTS" id="PR00320">
    <property type="entry name" value="GPROTEINBRPT"/>
</dbReference>
<dbReference type="AlphaFoldDB" id="A0AAV2YX42"/>
<keyword evidence="7" id="KW-0653">Protein transport</keyword>
<evidence type="ECO:0000256" key="3">
    <source>
        <dbReference type="ARBA" id="ARBA00022448"/>
    </source>
</evidence>
<keyword evidence="4" id="KW-0963">Cytoplasm</keyword>
<dbReference type="GO" id="GO:0005053">
    <property type="term" value="F:peroxisome matrix targeting signal-2 binding"/>
    <property type="evidence" value="ECO:0007669"/>
    <property type="project" value="InterPro"/>
</dbReference>
<keyword evidence="3" id="KW-0813">Transport</keyword>
<reference evidence="12" key="1">
    <citation type="submission" date="2022-11" db="EMBL/GenBank/DDBJ databases">
        <authorList>
            <person name="Morgan W.R."/>
            <person name="Tartar A."/>
        </authorList>
    </citation>
    <scope>NUCLEOTIDE SEQUENCE</scope>
    <source>
        <strain evidence="12">ARSEF 373</strain>
    </source>
</reference>
<feature type="repeat" description="WD" evidence="11">
    <location>
        <begin position="186"/>
        <end position="219"/>
    </location>
</feature>
<dbReference type="Proteomes" id="UP001146120">
    <property type="component" value="Unassembled WGS sequence"/>
</dbReference>
<dbReference type="Pfam" id="PF00400">
    <property type="entry name" value="WD40"/>
    <property type="match status" value="2"/>
</dbReference>
<dbReference type="InterPro" id="IPR044536">
    <property type="entry name" value="PEX7"/>
</dbReference>
<comment type="similarity">
    <text evidence="9">Belongs to the WD repeat peroxin-7 family.</text>
</comment>
<evidence type="ECO:0000256" key="6">
    <source>
        <dbReference type="ARBA" id="ARBA00022737"/>
    </source>
</evidence>
<accession>A0AAV2YX42</accession>
<dbReference type="PANTHER" id="PTHR46027:SF1">
    <property type="entry name" value="PEROXISOMAL TARGETING SIGNAL 2 RECEPTOR"/>
    <property type="match status" value="1"/>
</dbReference>
<evidence type="ECO:0000256" key="11">
    <source>
        <dbReference type="PROSITE-ProRule" id="PRU00221"/>
    </source>
</evidence>
<dbReference type="PROSITE" id="PS50082">
    <property type="entry name" value="WD_REPEATS_2"/>
    <property type="match status" value="2"/>
</dbReference>
<evidence type="ECO:0000313" key="12">
    <source>
        <dbReference type="EMBL" id="DAZ97139.1"/>
    </source>
</evidence>
<evidence type="ECO:0000256" key="4">
    <source>
        <dbReference type="ARBA" id="ARBA00022490"/>
    </source>
</evidence>
<evidence type="ECO:0000256" key="7">
    <source>
        <dbReference type="ARBA" id="ARBA00022927"/>
    </source>
</evidence>
<dbReference type="SUPFAM" id="SSF50978">
    <property type="entry name" value="WD40 repeat-like"/>
    <property type="match status" value="1"/>
</dbReference>
<keyword evidence="13" id="KW-1185">Reference proteome</keyword>
<organism evidence="12 13">
    <name type="scientific">Lagenidium giganteum</name>
    <dbReference type="NCBI Taxonomy" id="4803"/>
    <lineage>
        <taxon>Eukaryota</taxon>
        <taxon>Sar</taxon>
        <taxon>Stramenopiles</taxon>
        <taxon>Oomycota</taxon>
        <taxon>Peronosporomycetes</taxon>
        <taxon>Pythiales</taxon>
        <taxon>Pythiaceae</taxon>
    </lineage>
</organism>
<evidence type="ECO:0000256" key="5">
    <source>
        <dbReference type="ARBA" id="ARBA00022574"/>
    </source>
</evidence>
<dbReference type="GO" id="GO:0005782">
    <property type="term" value="C:peroxisomal matrix"/>
    <property type="evidence" value="ECO:0007669"/>
    <property type="project" value="UniProtKB-SubCell"/>
</dbReference>
<feature type="repeat" description="WD" evidence="11">
    <location>
        <begin position="142"/>
        <end position="184"/>
    </location>
</feature>
<keyword evidence="5 11" id="KW-0853">WD repeat</keyword>
<evidence type="ECO:0000256" key="2">
    <source>
        <dbReference type="ARBA" id="ARBA00004514"/>
    </source>
</evidence>
<reference evidence="12" key="2">
    <citation type="journal article" date="2023" name="Microbiol Resour">
        <title>Decontamination and Annotation of the Draft Genome Sequence of the Oomycete Lagenidium giganteum ARSEF 373.</title>
        <authorList>
            <person name="Morgan W.R."/>
            <person name="Tartar A."/>
        </authorList>
    </citation>
    <scope>NUCLEOTIDE SEQUENCE</scope>
    <source>
        <strain evidence="12">ARSEF 373</strain>
    </source>
</reference>
<evidence type="ECO:0000256" key="8">
    <source>
        <dbReference type="ARBA" id="ARBA00023140"/>
    </source>
</evidence>
<dbReference type="InterPro" id="IPR036322">
    <property type="entry name" value="WD40_repeat_dom_sf"/>
</dbReference>
<proteinExistence type="inferred from homology"/>
<dbReference type="SMART" id="SM00320">
    <property type="entry name" value="WD40"/>
    <property type="match status" value="6"/>
</dbReference>
<dbReference type="PANTHER" id="PTHR46027">
    <property type="entry name" value="PEROXISOMAL TARGETING SIGNAL 2 RECEPTOR"/>
    <property type="match status" value="1"/>
</dbReference>
<gene>
    <name evidence="12" type="ORF">N0F65_004753</name>
</gene>
<dbReference type="InterPro" id="IPR020472">
    <property type="entry name" value="WD40_PAC1"/>
</dbReference>
<dbReference type="InterPro" id="IPR001680">
    <property type="entry name" value="WD40_rpt"/>
</dbReference>
<keyword evidence="6" id="KW-0677">Repeat</keyword>
<keyword evidence="8" id="KW-0576">Peroxisome</keyword>
<protein>
    <recommendedName>
        <fullName evidence="10">Peroxin-7</fullName>
    </recommendedName>
</protein>
<name>A0AAV2YX42_9STRA</name>